<reference evidence="1 2" key="1">
    <citation type="journal article" date="2016" name="Nat. Commun.">
        <title>Thousands of microbial genomes shed light on interconnected biogeochemical processes in an aquifer system.</title>
        <authorList>
            <person name="Anantharaman K."/>
            <person name="Brown C.T."/>
            <person name="Hug L.A."/>
            <person name="Sharon I."/>
            <person name="Castelle C.J."/>
            <person name="Probst A.J."/>
            <person name="Thomas B.C."/>
            <person name="Singh A."/>
            <person name="Wilkins M.J."/>
            <person name="Karaoz U."/>
            <person name="Brodie E.L."/>
            <person name="Williams K.H."/>
            <person name="Hubbard S.S."/>
            <person name="Banfield J.F."/>
        </authorList>
    </citation>
    <scope>NUCLEOTIDE SEQUENCE [LARGE SCALE GENOMIC DNA]</scope>
</reference>
<name>A0A1F4V4V1_UNCKA</name>
<evidence type="ECO:0000313" key="1">
    <source>
        <dbReference type="EMBL" id="OGC52201.1"/>
    </source>
</evidence>
<gene>
    <name evidence="1" type="ORF">A2982_01810</name>
</gene>
<accession>A0A1F4V4V1</accession>
<proteinExistence type="predicted"/>
<organism evidence="1 2">
    <name type="scientific">candidate division WWE3 bacterium RIFCSPLOWO2_01_FULL_39_13</name>
    <dbReference type="NCBI Taxonomy" id="1802624"/>
    <lineage>
        <taxon>Bacteria</taxon>
        <taxon>Katanobacteria</taxon>
    </lineage>
</organism>
<protein>
    <submittedName>
        <fullName evidence="1">Uncharacterized protein</fullName>
    </submittedName>
</protein>
<dbReference type="EMBL" id="MEVH01000005">
    <property type="protein sequence ID" value="OGC52201.1"/>
    <property type="molecule type" value="Genomic_DNA"/>
</dbReference>
<dbReference type="AlphaFoldDB" id="A0A1F4V4V1"/>
<evidence type="ECO:0000313" key="2">
    <source>
        <dbReference type="Proteomes" id="UP000178771"/>
    </source>
</evidence>
<sequence>MSIGVGLETVPNLPSVLIGSILHSVDGSYWYCCGSWKINDMTEVVPCILSYIPDQGRYPIMPGQKTIDVNGIRYVKVFGQHLFHCRETYYRDIEGITECERLGKVSFLKTKYIDEVKDPHAFVSVYINCIPRDGEAIRDLCQLLEINIEDIGITGSSLLFGQPVRRHELDFGIYGRDKSRKAFQIIEAGRKSGLFLSSSDYHHLPFFYKGVQFDPQFGESRYC</sequence>
<dbReference type="Proteomes" id="UP000178771">
    <property type="component" value="Unassembled WGS sequence"/>
</dbReference>
<comment type="caution">
    <text evidence="1">The sequence shown here is derived from an EMBL/GenBank/DDBJ whole genome shotgun (WGS) entry which is preliminary data.</text>
</comment>